<reference evidence="2" key="1">
    <citation type="journal article" date="2014" name="PLoS ONE">
        <title>Transcriptome-Based Identification of ABC Transporters in the Western Tarnished Plant Bug Lygus hesperus.</title>
        <authorList>
            <person name="Hull J.J."/>
            <person name="Chaney K."/>
            <person name="Geib S.M."/>
            <person name="Fabrick J.A."/>
            <person name="Brent C.S."/>
            <person name="Walsh D."/>
            <person name="Lavine L.C."/>
        </authorList>
    </citation>
    <scope>NUCLEOTIDE SEQUENCE</scope>
</reference>
<feature type="domain" description="Integrase zinc-binding" evidence="1">
    <location>
        <begin position="486"/>
        <end position="537"/>
    </location>
</feature>
<reference evidence="2" key="2">
    <citation type="submission" date="2014-07" db="EMBL/GenBank/DDBJ databases">
        <authorList>
            <person name="Hull J."/>
        </authorList>
    </citation>
    <scope>NUCLEOTIDE SEQUENCE</scope>
</reference>
<dbReference type="Pfam" id="PF05380">
    <property type="entry name" value="Peptidase_A17"/>
    <property type="match status" value="1"/>
</dbReference>
<evidence type="ECO:0000259" key="1">
    <source>
        <dbReference type="Pfam" id="PF17921"/>
    </source>
</evidence>
<sequence length="653" mass="72584">RDSTYMDDCCASMDTVADANQLKQELIALLRCGGFELRKWASNDAQVLEDIPTEHRVSSLQLRADRAPSLHILGVFWDPALDVFSYHIAPACDASTKRAVLSQIASVFDPLGWLSPVTFWGKVFLRELWCEKLDWDTPLPERFSSRWAAFAGQLSSLSNLKLPRLCSLPGATSHQLIGFSDASSLGYAAAIYLRSVSEDGQVSVQLLKAKTKVAPLQVQTIPRLELCGAVLLAKLLSAVHLIRERLGVEEVHLFTDATTVLSWLHTSPHLLKTFVANRVVEVLNHTHLSQWHYVPSHLNAADCASRGLEPASLLDFSLWWSGPSFLYTLDVEWPSTQTSLPPLSGFEEFKPKCLPVTTLVTTSSPHGQVVLDIISRFSSFTKVRRVLGWILRFRHNAQRGATRIRGALKVSELSRATQLCVRYTQAHFFPTELRAITKGRACGKALQSFTPFVDEEGLLRVGGRLGHSVLPARSKHPLLLHKDAPLSKLLCRHYHVWQFHGGPQAVQTAIQRTYWIPGLRSLLRKCIHECIDCKRVRLTVSHPRMADLPEVRTTPCRPFSKTAVDMAGPFMVKLSTHRRACVEELLPGADGVSRAARVRTVHHSYLRPVAKLAKLFAAPPSDSFCCHHGGFWGTKLTILGGQCARPLSGAGNR</sequence>
<feature type="non-terminal residue" evidence="2">
    <location>
        <position position="1"/>
    </location>
</feature>
<protein>
    <submittedName>
        <fullName evidence="2">Pro-Pol polyprotein</fullName>
    </submittedName>
</protein>
<dbReference type="InterPro" id="IPR008042">
    <property type="entry name" value="Retrotrans_Pao"/>
</dbReference>
<accession>A0A0A9X6H9</accession>
<dbReference type="EMBL" id="GBHO01027267">
    <property type="protein sequence ID" value="JAG16337.1"/>
    <property type="molecule type" value="Transcribed_RNA"/>
</dbReference>
<dbReference type="AlphaFoldDB" id="A0A0A9X6H9"/>
<proteinExistence type="predicted"/>
<organism evidence="2">
    <name type="scientific">Lygus hesperus</name>
    <name type="common">Western plant bug</name>
    <dbReference type="NCBI Taxonomy" id="30085"/>
    <lineage>
        <taxon>Eukaryota</taxon>
        <taxon>Metazoa</taxon>
        <taxon>Ecdysozoa</taxon>
        <taxon>Arthropoda</taxon>
        <taxon>Hexapoda</taxon>
        <taxon>Insecta</taxon>
        <taxon>Pterygota</taxon>
        <taxon>Neoptera</taxon>
        <taxon>Paraneoptera</taxon>
        <taxon>Hemiptera</taxon>
        <taxon>Heteroptera</taxon>
        <taxon>Panheteroptera</taxon>
        <taxon>Cimicomorpha</taxon>
        <taxon>Miridae</taxon>
        <taxon>Mirini</taxon>
        <taxon>Lygus</taxon>
    </lineage>
</organism>
<dbReference type="PANTHER" id="PTHR47331">
    <property type="entry name" value="PHD-TYPE DOMAIN-CONTAINING PROTEIN"/>
    <property type="match status" value="1"/>
</dbReference>
<dbReference type="PANTHER" id="PTHR47331:SF1">
    <property type="entry name" value="GAG-LIKE PROTEIN"/>
    <property type="match status" value="1"/>
</dbReference>
<gene>
    <name evidence="2" type="primary">pol_461</name>
    <name evidence="2" type="ORF">CM83_88565</name>
</gene>
<dbReference type="Pfam" id="PF17921">
    <property type="entry name" value="Integrase_H2C2"/>
    <property type="match status" value="1"/>
</dbReference>
<dbReference type="InterPro" id="IPR041588">
    <property type="entry name" value="Integrase_H2C2"/>
</dbReference>
<feature type="non-terminal residue" evidence="2">
    <location>
        <position position="653"/>
    </location>
</feature>
<name>A0A0A9X6H9_LYGHE</name>
<evidence type="ECO:0000313" key="2">
    <source>
        <dbReference type="EMBL" id="JAG16337.1"/>
    </source>
</evidence>